<gene>
    <name evidence="1" type="ORF">SETIT_4G144500v2</name>
</gene>
<name>A0A368QU65_SETIT</name>
<organism evidence="1">
    <name type="scientific">Setaria italica</name>
    <name type="common">Foxtail millet</name>
    <name type="synonym">Panicum italicum</name>
    <dbReference type="NCBI Taxonomy" id="4555"/>
    <lineage>
        <taxon>Eukaryota</taxon>
        <taxon>Viridiplantae</taxon>
        <taxon>Streptophyta</taxon>
        <taxon>Embryophyta</taxon>
        <taxon>Tracheophyta</taxon>
        <taxon>Spermatophyta</taxon>
        <taxon>Magnoliopsida</taxon>
        <taxon>Liliopsida</taxon>
        <taxon>Poales</taxon>
        <taxon>Poaceae</taxon>
        <taxon>PACMAD clade</taxon>
        <taxon>Panicoideae</taxon>
        <taxon>Panicodae</taxon>
        <taxon>Paniceae</taxon>
        <taxon>Cenchrinae</taxon>
        <taxon>Setaria</taxon>
    </lineage>
</organism>
<sequence>MMKGTHAKPTPTRNLHRAAARLHIARRVDKDRHLGVGGYNVIPSDVLKASCLPLYGTGRFLSPSSYRARALREISPTLCMLAVALEAAPRVVPYVRDHILVTAVDDIAVHLAYHHLYCFHWCGFNNRCWAMNKVSTYC</sequence>
<evidence type="ECO:0000313" key="1">
    <source>
        <dbReference type="EMBL" id="RCV21501.1"/>
    </source>
</evidence>
<reference evidence="1" key="2">
    <citation type="submission" date="2015-07" db="EMBL/GenBank/DDBJ databases">
        <authorList>
            <person name="Noorani M."/>
        </authorList>
    </citation>
    <scope>NUCLEOTIDE SEQUENCE</scope>
    <source>
        <strain evidence="1">Yugu1</strain>
    </source>
</reference>
<reference evidence="1" key="1">
    <citation type="journal article" date="2012" name="Nat. Biotechnol.">
        <title>Reference genome sequence of the model plant Setaria.</title>
        <authorList>
            <person name="Bennetzen J.L."/>
            <person name="Schmutz J."/>
            <person name="Wang H."/>
            <person name="Percifield R."/>
            <person name="Hawkins J."/>
            <person name="Pontaroli A.C."/>
            <person name="Estep M."/>
            <person name="Feng L."/>
            <person name="Vaughn J.N."/>
            <person name="Grimwood J."/>
            <person name="Jenkins J."/>
            <person name="Barry K."/>
            <person name="Lindquist E."/>
            <person name="Hellsten U."/>
            <person name="Deshpande S."/>
            <person name="Wang X."/>
            <person name="Wu X."/>
            <person name="Mitros T."/>
            <person name="Triplett J."/>
            <person name="Yang X."/>
            <person name="Ye C.Y."/>
            <person name="Mauro-Herrera M."/>
            <person name="Wang L."/>
            <person name="Li P."/>
            <person name="Sharma M."/>
            <person name="Sharma R."/>
            <person name="Ronald P.C."/>
            <person name="Panaud O."/>
            <person name="Kellogg E.A."/>
            <person name="Brutnell T.P."/>
            <person name="Doust A.N."/>
            <person name="Tuskan G.A."/>
            <person name="Rokhsar D."/>
            <person name="Devos K.M."/>
        </authorList>
    </citation>
    <scope>NUCLEOTIDE SEQUENCE [LARGE SCALE GENOMIC DNA]</scope>
    <source>
        <strain evidence="1">Yugu1</strain>
    </source>
</reference>
<dbReference type="AlphaFoldDB" id="A0A368QU65"/>
<proteinExistence type="predicted"/>
<dbReference type="EMBL" id="CM003531">
    <property type="protein sequence ID" value="RCV21501.1"/>
    <property type="molecule type" value="Genomic_DNA"/>
</dbReference>
<accession>A0A368QU65</accession>
<protein>
    <submittedName>
        <fullName evidence="1">Uncharacterized protein</fullName>
    </submittedName>
</protein>